<evidence type="ECO:0000256" key="3">
    <source>
        <dbReference type="ARBA" id="ARBA00022801"/>
    </source>
</evidence>
<comment type="similarity">
    <text evidence="1">Belongs to the peptidase S11 family.</text>
</comment>
<dbReference type="GO" id="GO:0009002">
    <property type="term" value="F:serine-type D-Ala-D-Ala carboxypeptidase activity"/>
    <property type="evidence" value="ECO:0007669"/>
    <property type="project" value="InterPro"/>
</dbReference>
<name>A0A6J6D2B9_9ZZZZ</name>
<dbReference type="PRINTS" id="PR00725">
    <property type="entry name" value="DADACBPTASE1"/>
</dbReference>
<dbReference type="AlphaFoldDB" id="A0A6J6D2B9"/>
<gene>
    <name evidence="8" type="ORF">UFOPK1591_00412</name>
</gene>
<dbReference type="Gene3D" id="3.40.710.10">
    <property type="entry name" value="DD-peptidase/beta-lactamase superfamily"/>
    <property type="match status" value="1"/>
</dbReference>
<evidence type="ECO:0000256" key="6">
    <source>
        <dbReference type="ARBA" id="ARBA00023316"/>
    </source>
</evidence>
<keyword evidence="5" id="KW-0573">Peptidoglycan synthesis</keyword>
<dbReference type="GO" id="GO:0008360">
    <property type="term" value="P:regulation of cell shape"/>
    <property type="evidence" value="ECO:0007669"/>
    <property type="project" value="UniProtKB-KW"/>
</dbReference>
<evidence type="ECO:0000259" key="7">
    <source>
        <dbReference type="Pfam" id="PF00768"/>
    </source>
</evidence>
<keyword evidence="3" id="KW-0378">Hydrolase</keyword>
<sequence length="392" mass="40437">MFTTASVVLSLTTGLVAVGLAPLPSAAVTATTTTDFTSEPAEIAVPPFGATAVQADGYGLLTGTNLDAVVPIASIAKVVTALVVLEARPILNGEAGDDITFDSQDVQWLNDSVANAESRADVIEGMTLSARDVISVMLVKSANNYSRTLARWAFGSEESFVQAANDWATRQGLSETVIADSSGLSPATQSSLSDLLRIGELALDNPVTAQAVASATISVNPIGDLENSNDLLGTLGVNGIKTGTTDEAGACLLYSANLPVGDGSVRIIGVTLGAPDHDSLDAAVTQLLSSIQLGFHVVTPVRAGEALAIAETMWNTTSSLSSTETLSRVVWSSTPVIVSLPSSIGGVGETESPAGSFRVQFGDESVAVEMVRMSDMTDPGLPWRVAHLSEIF</sequence>
<evidence type="ECO:0000256" key="1">
    <source>
        <dbReference type="ARBA" id="ARBA00007164"/>
    </source>
</evidence>
<evidence type="ECO:0000313" key="8">
    <source>
        <dbReference type="EMBL" id="CAB4556543.1"/>
    </source>
</evidence>
<dbReference type="GO" id="GO:0009252">
    <property type="term" value="P:peptidoglycan biosynthetic process"/>
    <property type="evidence" value="ECO:0007669"/>
    <property type="project" value="UniProtKB-KW"/>
</dbReference>
<reference evidence="8" key="1">
    <citation type="submission" date="2020-05" db="EMBL/GenBank/DDBJ databases">
        <authorList>
            <person name="Chiriac C."/>
            <person name="Salcher M."/>
            <person name="Ghai R."/>
            <person name="Kavagutti S V."/>
        </authorList>
    </citation>
    <scope>NUCLEOTIDE SEQUENCE</scope>
</reference>
<dbReference type="Pfam" id="PF00768">
    <property type="entry name" value="Peptidase_S11"/>
    <property type="match status" value="1"/>
</dbReference>
<keyword evidence="4" id="KW-0133">Cell shape</keyword>
<dbReference type="InterPro" id="IPR018044">
    <property type="entry name" value="Peptidase_S11"/>
</dbReference>
<keyword evidence="2" id="KW-0732">Signal</keyword>
<organism evidence="8">
    <name type="scientific">freshwater metagenome</name>
    <dbReference type="NCBI Taxonomy" id="449393"/>
    <lineage>
        <taxon>unclassified sequences</taxon>
        <taxon>metagenomes</taxon>
        <taxon>ecological metagenomes</taxon>
    </lineage>
</organism>
<evidence type="ECO:0000256" key="4">
    <source>
        <dbReference type="ARBA" id="ARBA00022960"/>
    </source>
</evidence>
<dbReference type="GO" id="GO:0071555">
    <property type="term" value="P:cell wall organization"/>
    <property type="evidence" value="ECO:0007669"/>
    <property type="project" value="UniProtKB-KW"/>
</dbReference>
<protein>
    <submittedName>
        <fullName evidence="8">Unannotated protein</fullName>
    </submittedName>
</protein>
<dbReference type="GO" id="GO:0006508">
    <property type="term" value="P:proteolysis"/>
    <property type="evidence" value="ECO:0007669"/>
    <property type="project" value="InterPro"/>
</dbReference>
<dbReference type="SUPFAM" id="SSF56601">
    <property type="entry name" value="beta-lactamase/transpeptidase-like"/>
    <property type="match status" value="1"/>
</dbReference>
<evidence type="ECO:0000256" key="2">
    <source>
        <dbReference type="ARBA" id="ARBA00022729"/>
    </source>
</evidence>
<dbReference type="InterPro" id="IPR012338">
    <property type="entry name" value="Beta-lactam/transpept-like"/>
</dbReference>
<feature type="domain" description="Peptidase S11 D-alanyl-D-alanine carboxypeptidase A N-terminal" evidence="7">
    <location>
        <begin position="58"/>
        <end position="275"/>
    </location>
</feature>
<accession>A0A6J6D2B9</accession>
<dbReference type="EMBL" id="CAEZTD010000020">
    <property type="protein sequence ID" value="CAB4556543.1"/>
    <property type="molecule type" value="Genomic_DNA"/>
</dbReference>
<proteinExistence type="inferred from homology"/>
<evidence type="ECO:0000256" key="5">
    <source>
        <dbReference type="ARBA" id="ARBA00022984"/>
    </source>
</evidence>
<keyword evidence="6" id="KW-0961">Cell wall biogenesis/degradation</keyword>
<dbReference type="InterPro" id="IPR001967">
    <property type="entry name" value="Peptidase_S11_N"/>
</dbReference>